<comment type="caution">
    <text evidence="2">The sequence shown here is derived from an EMBL/GenBank/DDBJ whole genome shotgun (WGS) entry which is preliminary data.</text>
</comment>
<evidence type="ECO:0000313" key="2">
    <source>
        <dbReference type="EMBL" id="MCQ4771893.1"/>
    </source>
</evidence>
<dbReference type="Proteomes" id="UP001204562">
    <property type="component" value="Unassembled WGS sequence"/>
</dbReference>
<feature type="compositionally biased region" description="Polar residues" evidence="1">
    <location>
        <begin position="101"/>
        <end position="110"/>
    </location>
</feature>
<feature type="region of interest" description="Disordered" evidence="1">
    <location>
        <begin position="80"/>
        <end position="110"/>
    </location>
</feature>
<accession>A0AAW5JR65</accession>
<evidence type="ECO:0000313" key="3">
    <source>
        <dbReference type="Proteomes" id="UP001204562"/>
    </source>
</evidence>
<sequence>YSSVALWFSTSRVMGLYGAGLFNPERAQEAVIALEMMEFEGKDKVMEQVRRGQTLLNVFQQMAAQMDQMAMLLGVPTAVGQAQGADGGKPSGAGTAGKAMQQAQTSQSTPYAQRMAARAVSDMNRQNGV</sequence>
<reference evidence="2" key="1">
    <citation type="submission" date="2022-06" db="EMBL/GenBank/DDBJ databases">
        <title>Isolation of gut microbiota from human fecal samples.</title>
        <authorList>
            <person name="Pamer E.G."/>
            <person name="Barat B."/>
            <person name="Waligurski E."/>
            <person name="Medina S."/>
            <person name="Paddock L."/>
            <person name="Mostad J."/>
        </authorList>
    </citation>
    <scope>NUCLEOTIDE SEQUENCE</scope>
    <source>
        <strain evidence="2">DFI.9.91</strain>
    </source>
</reference>
<organism evidence="2 3">
    <name type="scientific">Intestinimonas massiliensis</name>
    <name type="common">ex Afouda et al. 2020</name>
    <dbReference type="NCBI Taxonomy" id="1673721"/>
    <lineage>
        <taxon>Bacteria</taxon>
        <taxon>Bacillati</taxon>
        <taxon>Bacillota</taxon>
        <taxon>Clostridia</taxon>
        <taxon>Eubacteriales</taxon>
        <taxon>Intestinimonas</taxon>
    </lineage>
</organism>
<dbReference type="AlphaFoldDB" id="A0AAW5JR65"/>
<evidence type="ECO:0000256" key="1">
    <source>
        <dbReference type="SAM" id="MobiDB-lite"/>
    </source>
</evidence>
<feature type="compositionally biased region" description="Gly residues" evidence="1">
    <location>
        <begin position="85"/>
        <end position="95"/>
    </location>
</feature>
<name>A0AAW5JR65_9FIRM</name>
<gene>
    <name evidence="2" type="ORF">NE579_15820</name>
</gene>
<protein>
    <submittedName>
        <fullName evidence="2">Uncharacterized protein</fullName>
    </submittedName>
</protein>
<proteinExistence type="predicted"/>
<dbReference type="EMBL" id="JANFYS010000095">
    <property type="protein sequence ID" value="MCQ4771893.1"/>
    <property type="molecule type" value="Genomic_DNA"/>
</dbReference>
<feature type="non-terminal residue" evidence="2">
    <location>
        <position position="1"/>
    </location>
</feature>